<accession>A0A8S1THB0</accession>
<keyword evidence="3" id="KW-1185">Reference proteome</keyword>
<sequence>MRDVLQKMMFHNFQFILIIIYICLMNTIVLGIPNEHQRKVIEDLKRDDKLYDFHPNEKLNKKMKIGPYPQDQIDCNQVSICKYCKSNEAYLINTKNIHLIGLHFGYKQEILDLFQSLKFIDEDSELWFAFSEKSICIEKSQLQIDISLYSIFNQYQIQQNSFEVFPQLFSIQDNIKLNNIKMMTKFDRDNRNDWNYEIISLNYTGSCDSDILFCEEFYQEPSNVHLRVKGKLKIKEEIGFEIIGYKNNKQINIEDIVLPNLIFDQLIKQFFGDRFIEQIEYDMNKQYKIEVIESLKDHKLELELMIEEH</sequence>
<evidence type="ECO:0000313" key="2">
    <source>
        <dbReference type="EMBL" id="CAD8152595.1"/>
    </source>
</evidence>
<proteinExistence type="predicted"/>
<keyword evidence="1" id="KW-0812">Transmembrane</keyword>
<dbReference type="OrthoDB" id="308569at2759"/>
<evidence type="ECO:0000313" key="3">
    <source>
        <dbReference type="Proteomes" id="UP000689195"/>
    </source>
</evidence>
<dbReference type="EMBL" id="CAJJDO010000023">
    <property type="protein sequence ID" value="CAD8152595.1"/>
    <property type="molecule type" value="Genomic_DNA"/>
</dbReference>
<feature type="transmembrane region" description="Helical" evidence="1">
    <location>
        <begin position="12"/>
        <end position="32"/>
    </location>
</feature>
<name>A0A8S1THB0_9CILI</name>
<dbReference type="AlphaFoldDB" id="A0A8S1THB0"/>
<comment type="caution">
    <text evidence="2">The sequence shown here is derived from an EMBL/GenBank/DDBJ whole genome shotgun (WGS) entry which is preliminary data.</text>
</comment>
<keyword evidence="1" id="KW-1133">Transmembrane helix</keyword>
<gene>
    <name evidence="2" type="ORF">PPENT_87.1.T0230132</name>
</gene>
<evidence type="ECO:0008006" key="4">
    <source>
        <dbReference type="Google" id="ProtNLM"/>
    </source>
</evidence>
<organism evidence="2 3">
    <name type="scientific">Paramecium pentaurelia</name>
    <dbReference type="NCBI Taxonomy" id="43138"/>
    <lineage>
        <taxon>Eukaryota</taxon>
        <taxon>Sar</taxon>
        <taxon>Alveolata</taxon>
        <taxon>Ciliophora</taxon>
        <taxon>Intramacronucleata</taxon>
        <taxon>Oligohymenophorea</taxon>
        <taxon>Peniculida</taxon>
        <taxon>Parameciidae</taxon>
        <taxon>Paramecium</taxon>
    </lineage>
</organism>
<reference evidence="2" key="1">
    <citation type="submission" date="2021-01" db="EMBL/GenBank/DDBJ databases">
        <authorList>
            <consortium name="Genoscope - CEA"/>
            <person name="William W."/>
        </authorList>
    </citation>
    <scope>NUCLEOTIDE SEQUENCE</scope>
</reference>
<dbReference type="Proteomes" id="UP000689195">
    <property type="component" value="Unassembled WGS sequence"/>
</dbReference>
<keyword evidence="1" id="KW-0472">Membrane</keyword>
<protein>
    <recommendedName>
        <fullName evidence="4">Transmembrane protein</fullName>
    </recommendedName>
</protein>
<evidence type="ECO:0000256" key="1">
    <source>
        <dbReference type="SAM" id="Phobius"/>
    </source>
</evidence>